<evidence type="ECO:0000259" key="5">
    <source>
        <dbReference type="Pfam" id="PF00155"/>
    </source>
</evidence>
<dbReference type="InterPro" id="IPR050087">
    <property type="entry name" value="AON_synthase_class-II"/>
</dbReference>
<evidence type="ECO:0000256" key="4">
    <source>
        <dbReference type="ARBA" id="ARBA00022898"/>
    </source>
</evidence>
<dbReference type="InterPro" id="IPR015422">
    <property type="entry name" value="PyrdxlP-dep_Trfase_small"/>
</dbReference>
<protein>
    <submittedName>
        <fullName evidence="6">8-amino-7-oxononanoate synthase</fullName>
    </submittedName>
</protein>
<dbReference type="PANTHER" id="PTHR13693:SF77">
    <property type="entry name" value="8-AMINO-7-OXONONANOATE SYNTHASE"/>
    <property type="match status" value="1"/>
</dbReference>
<dbReference type="InterPro" id="IPR015421">
    <property type="entry name" value="PyrdxlP-dep_Trfase_major"/>
</dbReference>
<dbReference type="OrthoDB" id="9807157at2"/>
<dbReference type="Proteomes" id="UP000321532">
    <property type="component" value="Unassembled WGS sequence"/>
</dbReference>
<dbReference type="AlphaFoldDB" id="A0A512B089"/>
<sequence>MDLPVKLQHKLTQREQNGILRQLKKNAAVIDFCSNDYLGLARSEKLRARLEAELLKYNHLPVGATGSRLLSGNSVLAEELEGKLAQFHQAKSALLFNSGFAANTGFFSALPQRGDTILYDEASHASIKDGIRLSFAQSFSFRHNSPEDLQKKFRYATGDVYVAVESLYSMDGDLAPLADLIQICQEKGAYLVVDEAHSNGLYGPNGSGLVQELGLSDKVFARIMTFGKALGCHGAAVVGSDALRQFLVNFSRPFIYTTALPLHALLAIKVAYDLLPGLTSERNGIFKLAKYLKEALSNYSGIGVNPINSPIQWVQAPDIPKLKLISQHLQANGMDVRPVFSPTVPAGKERLRLIVHAFNTEAEIDKLAASIGAVL</sequence>
<dbReference type="EMBL" id="BJYS01000023">
    <property type="protein sequence ID" value="GEO05372.1"/>
    <property type="molecule type" value="Genomic_DNA"/>
</dbReference>
<dbReference type="InterPro" id="IPR004839">
    <property type="entry name" value="Aminotransferase_I/II_large"/>
</dbReference>
<dbReference type="Gene3D" id="3.90.1150.10">
    <property type="entry name" value="Aspartate Aminotransferase, domain 1"/>
    <property type="match status" value="1"/>
</dbReference>
<gene>
    <name evidence="6" type="primary">bioF_2</name>
    <name evidence="6" type="ORF">AAE02nite_30360</name>
</gene>
<dbReference type="Pfam" id="PF00155">
    <property type="entry name" value="Aminotran_1_2"/>
    <property type="match status" value="1"/>
</dbReference>
<keyword evidence="3" id="KW-0808">Transferase</keyword>
<feature type="domain" description="Aminotransferase class I/classII large" evidence="5">
    <location>
        <begin position="29"/>
        <end position="371"/>
    </location>
</feature>
<dbReference type="InterPro" id="IPR015424">
    <property type="entry name" value="PyrdxlP-dep_Trfase"/>
</dbReference>
<dbReference type="SUPFAM" id="SSF53383">
    <property type="entry name" value="PLP-dependent transferases"/>
    <property type="match status" value="1"/>
</dbReference>
<dbReference type="GO" id="GO:0030170">
    <property type="term" value="F:pyridoxal phosphate binding"/>
    <property type="evidence" value="ECO:0007669"/>
    <property type="project" value="InterPro"/>
</dbReference>
<keyword evidence="4" id="KW-0663">Pyridoxal phosphate</keyword>
<dbReference type="PANTHER" id="PTHR13693">
    <property type="entry name" value="CLASS II AMINOTRANSFERASE/8-AMINO-7-OXONONANOATE SYNTHASE"/>
    <property type="match status" value="1"/>
</dbReference>
<dbReference type="GO" id="GO:0016740">
    <property type="term" value="F:transferase activity"/>
    <property type="evidence" value="ECO:0007669"/>
    <property type="project" value="UniProtKB-KW"/>
</dbReference>
<organism evidence="6 7">
    <name type="scientific">Adhaeribacter aerolatus</name>
    <dbReference type="NCBI Taxonomy" id="670289"/>
    <lineage>
        <taxon>Bacteria</taxon>
        <taxon>Pseudomonadati</taxon>
        <taxon>Bacteroidota</taxon>
        <taxon>Cytophagia</taxon>
        <taxon>Cytophagales</taxon>
        <taxon>Hymenobacteraceae</taxon>
        <taxon>Adhaeribacter</taxon>
    </lineage>
</organism>
<dbReference type="Gene3D" id="3.40.640.10">
    <property type="entry name" value="Type I PLP-dependent aspartate aminotransferase-like (Major domain)"/>
    <property type="match status" value="1"/>
</dbReference>
<accession>A0A512B089</accession>
<comment type="caution">
    <text evidence="6">The sequence shown here is derived from an EMBL/GenBank/DDBJ whole genome shotgun (WGS) entry which is preliminary data.</text>
</comment>
<comment type="cofactor">
    <cofactor evidence="1">
        <name>pyridoxal 5'-phosphate</name>
        <dbReference type="ChEBI" id="CHEBI:597326"/>
    </cofactor>
</comment>
<comment type="similarity">
    <text evidence="2">Belongs to the class-II pyridoxal-phosphate-dependent aminotransferase family. BioF subfamily.</text>
</comment>
<reference evidence="6 7" key="1">
    <citation type="submission" date="2019-07" db="EMBL/GenBank/DDBJ databases">
        <title>Whole genome shotgun sequence of Adhaeribacter aerolatus NBRC 106133.</title>
        <authorList>
            <person name="Hosoyama A."/>
            <person name="Uohara A."/>
            <person name="Ohji S."/>
            <person name="Ichikawa N."/>
        </authorList>
    </citation>
    <scope>NUCLEOTIDE SEQUENCE [LARGE SCALE GENOMIC DNA]</scope>
    <source>
        <strain evidence="6 7">NBRC 106133</strain>
    </source>
</reference>
<evidence type="ECO:0000313" key="6">
    <source>
        <dbReference type="EMBL" id="GEO05372.1"/>
    </source>
</evidence>
<evidence type="ECO:0000256" key="3">
    <source>
        <dbReference type="ARBA" id="ARBA00022679"/>
    </source>
</evidence>
<name>A0A512B089_9BACT</name>
<proteinExistence type="inferred from homology"/>
<keyword evidence="7" id="KW-1185">Reference proteome</keyword>
<evidence type="ECO:0000256" key="1">
    <source>
        <dbReference type="ARBA" id="ARBA00001933"/>
    </source>
</evidence>
<evidence type="ECO:0000256" key="2">
    <source>
        <dbReference type="ARBA" id="ARBA00010008"/>
    </source>
</evidence>
<dbReference type="RefSeq" id="WP_146899212.1">
    <property type="nucleotide sequence ID" value="NZ_BJYS01000023.1"/>
</dbReference>
<evidence type="ECO:0000313" key="7">
    <source>
        <dbReference type="Proteomes" id="UP000321532"/>
    </source>
</evidence>